<evidence type="ECO:0000313" key="1">
    <source>
        <dbReference type="EMBL" id="STO58874.1"/>
    </source>
</evidence>
<organism evidence="1 2">
    <name type="scientific">Canicola haemoglobinophilus</name>
    <dbReference type="NCBI Taxonomy" id="733"/>
    <lineage>
        <taxon>Bacteria</taxon>
        <taxon>Pseudomonadati</taxon>
        <taxon>Pseudomonadota</taxon>
        <taxon>Gammaproteobacteria</taxon>
        <taxon>Pasteurellales</taxon>
        <taxon>Pasteurellaceae</taxon>
        <taxon>Canicola</taxon>
    </lineage>
</organism>
<sequence length="262" mass="30939">MGLRRKVKTTLQIGTYRQGEKWQFLWFDEQKQPHFTIKNTNIPFNQSDLPQQSSKSGMHKWITCLPNQYVWSKTIALTQKLNEQECQQQCHLIIENELPTEFDDIWYDYQYSESAQGSKLSIYVVKQQMAKDYVTQFSPLKITILDCLTNSLLRAFRYFHNKQEKMETLYLYQDSNGSIAIQENGQQTLILQKTDKNLTALYQQFCHRFNCQPQQVYCYCEGNNTQYTNNEWNIIKTELPFIALGNALWGECDNQGTEVKEQ</sequence>
<reference evidence="1 2" key="1">
    <citation type="submission" date="2018-06" db="EMBL/GenBank/DDBJ databases">
        <authorList>
            <consortium name="Pathogen Informatics"/>
            <person name="Doyle S."/>
        </authorList>
    </citation>
    <scope>NUCLEOTIDE SEQUENCE [LARGE SCALE GENOMIC DNA]</scope>
    <source>
        <strain evidence="1 2">NCTC1659</strain>
    </source>
</reference>
<dbReference type="STRING" id="733.B0186_10675"/>
<dbReference type="EMBL" id="UGHF01000001">
    <property type="protein sequence ID" value="STO58874.1"/>
    <property type="molecule type" value="Genomic_DNA"/>
</dbReference>
<protein>
    <submittedName>
        <fullName evidence="1">Competence protein A</fullName>
    </submittedName>
</protein>
<proteinExistence type="predicted"/>
<accession>A0A1V4AYL3</accession>
<name>A0A1V4AYL3_9PAST</name>
<dbReference type="AlphaFoldDB" id="A0A1V4AYL3"/>
<dbReference type="Proteomes" id="UP000254329">
    <property type="component" value="Unassembled WGS sequence"/>
</dbReference>
<dbReference type="RefSeq" id="WP_078219349.1">
    <property type="nucleotide sequence ID" value="NZ_MUXZ01000051.1"/>
</dbReference>
<gene>
    <name evidence="1" type="primary">comA</name>
    <name evidence="1" type="ORF">NCTC1659_00092</name>
</gene>
<evidence type="ECO:0000313" key="2">
    <source>
        <dbReference type="Proteomes" id="UP000254329"/>
    </source>
</evidence>
<keyword evidence="2" id="KW-1185">Reference proteome</keyword>